<dbReference type="Pfam" id="PF00293">
    <property type="entry name" value="NUDIX"/>
    <property type="match status" value="1"/>
</dbReference>
<dbReference type="InterPro" id="IPR000086">
    <property type="entry name" value="NUDIX_hydrolase_dom"/>
</dbReference>
<dbReference type="RefSeq" id="WP_312870130.1">
    <property type="nucleotide sequence ID" value="NZ_JACJIP010000055.1"/>
</dbReference>
<dbReference type="Proteomes" id="UP000567067">
    <property type="component" value="Unassembled WGS sequence"/>
</dbReference>
<gene>
    <name evidence="5" type="ORF">FHR92_005044</name>
</gene>
<organism evidence="5 6">
    <name type="scientific">Fontibacillus solani</name>
    <dbReference type="NCBI Taxonomy" id="1572857"/>
    <lineage>
        <taxon>Bacteria</taxon>
        <taxon>Bacillati</taxon>
        <taxon>Bacillota</taxon>
        <taxon>Bacilli</taxon>
        <taxon>Bacillales</taxon>
        <taxon>Paenibacillaceae</taxon>
        <taxon>Fontibacillus</taxon>
    </lineage>
</organism>
<dbReference type="PANTHER" id="PTHR43046">
    <property type="entry name" value="GDP-MANNOSE MANNOSYL HYDROLASE"/>
    <property type="match status" value="1"/>
</dbReference>
<dbReference type="AlphaFoldDB" id="A0A7W3SYF3"/>
<dbReference type="InterPro" id="IPR015797">
    <property type="entry name" value="NUDIX_hydrolase-like_dom_sf"/>
</dbReference>
<comment type="similarity">
    <text evidence="3">Belongs to the Nudix hydrolase family.</text>
</comment>
<sequence length="173" mass="19962">MKSEQTNNERNNSMVNSPKHIVTAAAVVINDNNEILLIYGSKRGWEIPGGRVEEGESLSTAVVRETKEETGIDIEIIKFCGLFQNVKESVFNTLFFGRPIAGQFNTSDESLEIGYFSIEEALNKVKWKSFREQIEYCINYKDQFLVEYNNRDLKRRTFCGNIEEGSDFIYYEI</sequence>
<protein>
    <submittedName>
        <fullName evidence="5">ADP-ribose pyrophosphatase YjhB (NUDIX family)</fullName>
    </submittedName>
</protein>
<dbReference type="SUPFAM" id="SSF55811">
    <property type="entry name" value="Nudix"/>
    <property type="match status" value="1"/>
</dbReference>
<evidence type="ECO:0000259" key="4">
    <source>
        <dbReference type="PROSITE" id="PS51462"/>
    </source>
</evidence>
<dbReference type="CDD" id="cd02883">
    <property type="entry name" value="NUDIX_Hydrolase"/>
    <property type="match status" value="1"/>
</dbReference>
<name>A0A7W3SYF3_9BACL</name>
<evidence type="ECO:0000256" key="1">
    <source>
        <dbReference type="ARBA" id="ARBA00001946"/>
    </source>
</evidence>
<reference evidence="5 6" key="1">
    <citation type="submission" date="2020-08" db="EMBL/GenBank/DDBJ databases">
        <title>Genomic Encyclopedia of Type Strains, Phase III (KMG-III): the genomes of soil and plant-associated and newly described type strains.</title>
        <authorList>
            <person name="Whitman W."/>
        </authorList>
    </citation>
    <scope>NUCLEOTIDE SEQUENCE [LARGE SCALE GENOMIC DNA]</scope>
    <source>
        <strain evidence="5 6">CECT 8693</strain>
    </source>
</reference>
<proteinExistence type="inferred from homology"/>
<dbReference type="PROSITE" id="PS00893">
    <property type="entry name" value="NUDIX_BOX"/>
    <property type="match status" value="1"/>
</dbReference>
<dbReference type="EMBL" id="JACJIP010000055">
    <property type="protein sequence ID" value="MBA9088527.1"/>
    <property type="molecule type" value="Genomic_DNA"/>
</dbReference>
<keyword evidence="2 3" id="KW-0378">Hydrolase</keyword>
<dbReference type="PRINTS" id="PR00502">
    <property type="entry name" value="NUDIXFAMILY"/>
</dbReference>
<evidence type="ECO:0000256" key="2">
    <source>
        <dbReference type="ARBA" id="ARBA00022801"/>
    </source>
</evidence>
<evidence type="ECO:0000313" key="5">
    <source>
        <dbReference type="EMBL" id="MBA9088527.1"/>
    </source>
</evidence>
<evidence type="ECO:0000313" key="6">
    <source>
        <dbReference type="Proteomes" id="UP000567067"/>
    </source>
</evidence>
<comment type="cofactor">
    <cofactor evidence="1">
        <name>Mg(2+)</name>
        <dbReference type="ChEBI" id="CHEBI:18420"/>
    </cofactor>
</comment>
<dbReference type="InterPro" id="IPR020084">
    <property type="entry name" value="NUDIX_hydrolase_CS"/>
</dbReference>
<comment type="caution">
    <text evidence="5">The sequence shown here is derived from an EMBL/GenBank/DDBJ whole genome shotgun (WGS) entry which is preliminary data.</text>
</comment>
<keyword evidence="6" id="KW-1185">Reference proteome</keyword>
<dbReference type="InterPro" id="IPR020476">
    <property type="entry name" value="Nudix_hydrolase"/>
</dbReference>
<dbReference type="Gene3D" id="3.90.79.10">
    <property type="entry name" value="Nucleoside Triphosphate Pyrophosphohydrolase"/>
    <property type="match status" value="1"/>
</dbReference>
<dbReference type="PANTHER" id="PTHR43046:SF2">
    <property type="entry name" value="8-OXO-DGTP DIPHOSPHATASE-RELATED"/>
    <property type="match status" value="1"/>
</dbReference>
<evidence type="ECO:0000256" key="3">
    <source>
        <dbReference type="RuleBase" id="RU003476"/>
    </source>
</evidence>
<dbReference type="GO" id="GO:0016787">
    <property type="term" value="F:hydrolase activity"/>
    <property type="evidence" value="ECO:0007669"/>
    <property type="project" value="UniProtKB-KW"/>
</dbReference>
<accession>A0A7W3SYF3</accession>
<dbReference type="PROSITE" id="PS51462">
    <property type="entry name" value="NUDIX"/>
    <property type="match status" value="1"/>
</dbReference>
<feature type="domain" description="Nudix hydrolase" evidence="4">
    <location>
        <begin position="18"/>
        <end position="141"/>
    </location>
</feature>